<dbReference type="Gene3D" id="3.40.50.1970">
    <property type="match status" value="1"/>
</dbReference>
<accession>A0A7W5BEV3</accession>
<dbReference type="GO" id="GO:0003856">
    <property type="term" value="F:3-dehydroquinate synthase activity"/>
    <property type="evidence" value="ECO:0007669"/>
    <property type="project" value="UniProtKB-EC"/>
</dbReference>
<keyword evidence="9" id="KW-1185">Reference proteome</keyword>
<protein>
    <submittedName>
        <fullName evidence="8">3-dehydroquinate synthase</fullName>
        <ecNumber evidence="8">4.2.3.4</ecNumber>
    </submittedName>
</protein>
<dbReference type="InterPro" id="IPR030960">
    <property type="entry name" value="DHQS/DOIS_N"/>
</dbReference>
<gene>
    <name evidence="8" type="ORF">FHS03_004935</name>
</gene>
<dbReference type="Gene3D" id="1.20.1090.10">
    <property type="entry name" value="Dehydroquinate synthase-like - alpha domain"/>
    <property type="match status" value="1"/>
</dbReference>
<reference evidence="8 9" key="1">
    <citation type="submission" date="2020-08" db="EMBL/GenBank/DDBJ databases">
        <title>Genomic Encyclopedia of Type Strains, Phase III (KMG-III): the genomes of soil and plant-associated and newly described type strains.</title>
        <authorList>
            <person name="Whitman W."/>
        </authorList>
    </citation>
    <scope>NUCLEOTIDE SEQUENCE [LARGE SCALE GENOMIC DNA]</scope>
    <source>
        <strain evidence="8 9">CECT 8897</strain>
    </source>
</reference>
<keyword evidence="3" id="KW-0520">NAD</keyword>
<evidence type="ECO:0000313" key="9">
    <source>
        <dbReference type="Proteomes" id="UP000541535"/>
    </source>
</evidence>
<evidence type="ECO:0000256" key="4">
    <source>
        <dbReference type="ARBA" id="ARBA00023141"/>
    </source>
</evidence>
<dbReference type="GO" id="GO:0008652">
    <property type="term" value="P:amino acid biosynthetic process"/>
    <property type="evidence" value="ECO:0007669"/>
    <property type="project" value="UniProtKB-KW"/>
</dbReference>
<dbReference type="Pfam" id="PF01761">
    <property type="entry name" value="DHQ_synthase"/>
    <property type="match status" value="1"/>
</dbReference>
<feature type="domain" description="3-dehydroquinate synthase N-terminal" evidence="6">
    <location>
        <begin position="92"/>
        <end position="203"/>
    </location>
</feature>
<dbReference type="PANTHER" id="PTHR43622">
    <property type="entry name" value="3-DEHYDROQUINATE SYNTHASE"/>
    <property type="match status" value="1"/>
</dbReference>
<comment type="cofactor">
    <cofactor evidence="1">
        <name>NAD(+)</name>
        <dbReference type="ChEBI" id="CHEBI:57540"/>
    </cofactor>
</comment>
<evidence type="ECO:0000256" key="3">
    <source>
        <dbReference type="ARBA" id="ARBA00023027"/>
    </source>
</evidence>
<feature type="domain" description="3-dehydroquinate synthase C-terminal" evidence="7">
    <location>
        <begin position="206"/>
        <end position="333"/>
    </location>
</feature>
<dbReference type="EC" id="4.2.3.4" evidence="8"/>
<dbReference type="Proteomes" id="UP000541535">
    <property type="component" value="Unassembled WGS sequence"/>
</dbReference>
<evidence type="ECO:0000256" key="1">
    <source>
        <dbReference type="ARBA" id="ARBA00001911"/>
    </source>
</evidence>
<evidence type="ECO:0000256" key="2">
    <source>
        <dbReference type="ARBA" id="ARBA00022605"/>
    </source>
</evidence>
<dbReference type="RefSeq" id="WP_183443528.1">
    <property type="nucleotide sequence ID" value="NZ_JACHXD010000020.1"/>
</dbReference>
<keyword evidence="2" id="KW-0028">Amino-acid biosynthesis</keyword>
<dbReference type="InterPro" id="IPR056179">
    <property type="entry name" value="DHQS_C"/>
</dbReference>
<dbReference type="Pfam" id="PF24621">
    <property type="entry name" value="DHQS_C"/>
    <property type="match status" value="1"/>
</dbReference>
<dbReference type="SUPFAM" id="SSF56796">
    <property type="entry name" value="Dehydroquinate synthase-like"/>
    <property type="match status" value="1"/>
</dbReference>
<organism evidence="8 9">
    <name type="scientific">Pseudoduganella violacea</name>
    <dbReference type="NCBI Taxonomy" id="1715466"/>
    <lineage>
        <taxon>Bacteria</taxon>
        <taxon>Pseudomonadati</taxon>
        <taxon>Pseudomonadota</taxon>
        <taxon>Betaproteobacteria</taxon>
        <taxon>Burkholderiales</taxon>
        <taxon>Oxalobacteraceae</taxon>
        <taxon>Telluria group</taxon>
        <taxon>Pseudoduganella</taxon>
    </lineage>
</organism>
<dbReference type="GO" id="GO:0009073">
    <property type="term" value="P:aromatic amino acid family biosynthetic process"/>
    <property type="evidence" value="ECO:0007669"/>
    <property type="project" value="UniProtKB-KW"/>
</dbReference>
<comment type="caution">
    <text evidence="8">The sequence shown here is derived from an EMBL/GenBank/DDBJ whole genome shotgun (WGS) entry which is preliminary data.</text>
</comment>
<name>A0A7W5BEV3_9BURK</name>
<evidence type="ECO:0000259" key="6">
    <source>
        <dbReference type="Pfam" id="PF01761"/>
    </source>
</evidence>
<evidence type="ECO:0000313" key="8">
    <source>
        <dbReference type="EMBL" id="MBB3121843.1"/>
    </source>
</evidence>
<dbReference type="NCBIfam" id="NF004852">
    <property type="entry name" value="PRK06203.1"/>
    <property type="match status" value="1"/>
</dbReference>
<evidence type="ECO:0000256" key="5">
    <source>
        <dbReference type="ARBA" id="ARBA00023239"/>
    </source>
</evidence>
<keyword evidence="5 8" id="KW-0456">Lyase</keyword>
<sequence length="400" mass="42648">MKAADAADGQEWQQHGFSVEYVLPLIFTRDAFDPANPNLRRLLALREPQKRHRMAVFADAGLLQAQPALPACIAAYAAAHADGIELAGEVVGVPGGEVCKNDPRLLESLLAALAARRIDRHSYAVAIGGGAVLDAVGYAAAIFHRGVRHIRFPSTVLAQGDSGVGVKNALNWHGQKNLVGTFSPPWGVINDAAFIDLLPLREKRAGLAEAVKVALIRDRQFFCDIEDDAPALAAGHAAPLASLIRRSAELHMRQISRGGDPFERGSARPLDFGHWAAHKLERLSGHALSHGEAVAVGIALDARYSVLAGLLAPGAELRIHHLLAQLGFRLWHPLLLARTAQGGLAVLAGLDEFREHLGGELSVTLLAAIGEGVEAHAMDPRLVLSAAAWLQEREGELACA</sequence>
<keyword evidence="4" id="KW-0057">Aromatic amino acid biosynthesis</keyword>
<dbReference type="InterPro" id="IPR050071">
    <property type="entry name" value="Dehydroquinate_synthase"/>
</dbReference>
<dbReference type="AlphaFoldDB" id="A0A7W5BEV3"/>
<dbReference type="EMBL" id="JACHXD010000020">
    <property type="protein sequence ID" value="MBB3121843.1"/>
    <property type="molecule type" value="Genomic_DNA"/>
</dbReference>
<dbReference type="PANTHER" id="PTHR43622:SF7">
    <property type="entry name" value="3-DEHYDROQUINATE SYNTHASE, CHLOROPLASTIC"/>
    <property type="match status" value="1"/>
</dbReference>
<proteinExistence type="predicted"/>
<evidence type="ECO:0000259" key="7">
    <source>
        <dbReference type="Pfam" id="PF24621"/>
    </source>
</evidence>